<dbReference type="SUPFAM" id="SSF53271">
    <property type="entry name" value="PRTase-like"/>
    <property type="match status" value="1"/>
</dbReference>
<keyword evidence="8 12" id="KW-0963">Cytoplasm</keyword>
<dbReference type="OrthoDB" id="9803963at2"/>
<dbReference type="EMBL" id="VLTK01000005">
    <property type="protein sequence ID" value="TSI15981.1"/>
    <property type="molecule type" value="Genomic_DNA"/>
</dbReference>
<dbReference type="InterPro" id="IPR000836">
    <property type="entry name" value="PRTase_dom"/>
</dbReference>
<evidence type="ECO:0000313" key="15">
    <source>
        <dbReference type="Proteomes" id="UP000316406"/>
    </source>
</evidence>
<feature type="domain" description="Phosphoribosyltransferase" evidence="13">
    <location>
        <begin position="50"/>
        <end position="158"/>
    </location>
</feature>
<dbReference type="FunFam" id="3.40.50.2020:FF:000004">
    <property type="entry name" value="Adenine phosphoribosyltransferase"/>
    <property type="match status" value="1"/>
</dbReference>
<protein>
    <recommendedName>
        <fullName evidence="7 12">Adenine phosphoribosyltransferase</fullName>
        <shortName evidence="12">APRT</shortName>
        <ecNumber evidence="7 12">2.4.2.7</ecNumber>
    </recommendedName>
</protein>
<sequence length="172" mass="17942">MTNTDLERAQTLITSIPDYPQPGVNFRDISPLIADGPALRAVTEALIAPFEGQFDIVGGLEARGFLFAGTIAAMTGVGILPIRKAGKLPRPAAAVSYSLEYGTATIEGPDVLKKGERVLLVDDILATGGTLSAAQALVRELGAEVVGSAVVLELKDLRGRSLTGDVHTVFAD</sequence>
<dbReference type="CDD" id="cd06223">
    <property type="entry name" value="PRTases_typeI"/>
    <property type="match status" value="1"/>
</dbReference>
<dbReference type="RefSeq" id="WP_143922427.1">
    <property type="nucleotide sequence ID" value="NZ_VLTK01000005.1"/>
</dbReference>
<dbReference type="AlphaFoldDB" id="A0A556CEV8"/>
<dbReference type="GO" id="GO:0044209">
    <property type="term" value="P:AMP salvage"/>
    <property type="evidence" value="ECO:0007669"/>
    <property type="project" value="UniProtKB-UniRule"/>
</dbReference>
<proteinExistence type="inferred from homology"/>
<evidence type="ECO:0000256" key="12">
    <source>
        <dbReference type="HAMAP-Rule" id="MF_00004"/>
    </source>
</evidence>
<comment type="caution">
    <text evidence="14">The sequence shown here is derived from an EMBL/GenBank/DDBJ whole genome shotgun (WGS) entry which is preliminary data.</text>
</comment>
<evidence type="ECO:0000259" key="13">
    <source>
        <dbReference type="Pfam" id="PF00156"/>
    </source>
</evidence>
<reference evidence="14 15" key="1">
    <citation type="submission" date="2019-07" db="EMBL/GenBank/DDBJ databases">
        <title>Draft genome sequence of Brevibacterium aurantiacum XU54 isolated from Xinjiang China.</title>
        <authorList>
            <person name="Xu X."/>
        </authorList>
    </citation>
    <scope>NUCLEOTIDE SEQUENCE [LARGE SCALE GENOMIC DNA]</scope>
    <source>
        <strain evidence="14 15">XU54</strain>
    </source>
</reference>
<keyword evidence="11 12" id="KW-0660">Purine salvage</keyword>
<evidence type="ECO:0000256" key="10">
    <source>
        <dbReference type="ARBA" id="ARBA00022679"/>
    </source>
</evidence>
<comment type="function">
    <text evidence="2 12">Catalyzes a salvage reaction resulting in the formation of AMP, that is energically less costly than de novo synthesis.</text>
</comment>
<dbReference type="NCBIfam" id="NF002634">
    <property type="entry name" value="PRK02304.1-3"/>
    <property type="match status" value="1"/>
</dbReference>
<organism evidence="14 15">
    <name type="scientific">Brevibacterium aurantiacum</name>
    <dbReference type="NCBI Taxonomy" id="273384"/>
    <lineage>
        <taxon>Bacteria</taxon>
        <taxon>Bacillati</taxon>
        <taxon>Actinomycetota</taxon>
        <taxon>Actinomycetes</taxon>
        <taxon>Micrococcales</taxon>
        <taxon>Brevibacteriaceae</taxon>
        <taxon>Brevibacterium</taxon>
    </lineage>
</organism>
<dbReference type="PANTHER" id="PTHR32315:SF3">
    <property type="entry name" value="ADENINE PHOSPHORIBOSYLTRANSFERASE"/>
    <property type="match status" value="1"/>
</dbReference>
<evidence type="ECO:0000256" key="1">
    <source>
        <dbReference type="ARBA" id="ARBA00000868"/>
    </source>
</evidence>
<gene>
    <name evidence="12" type="primary">apt</name>
    <name evidence="14" type="ORF">FO013_10080</name>
</gene>
<accession>A0A556CEV8</accession>
<keyword evidence="9 12" id="KW-0328">Glycosyltransferase</keyword>
<evidence type="ECO:0000256" key="11">
    <source>
        <dbReference type="ARBA" id="ARBA00022726"/>
    </source>
</evidence>
<dbReference type="HAMAP" id="MF_00004">
    <property type="entry name" value="Aden_phosphoribosyltr"/>
    <property type="match status" value="1"/>
</dbReference>
<name>A0A556CEV8_BREAU</name>
<evidence type="ECO:0000313" key="14">
    <source>
        <dbReference type="EMBL" id="TSI15981.1"/>
    </source>
</evidence>
<dbReference type="Pfam" id="PF00156">
    <property type="entry name" value="Pribosyltran"/>
    <property type="match status" value="1"/>
</dbReference>
<comment type="subunit">
    <text evidence="6 12">Homodimer.</text>
</comment>
<comment type="catalytic activity">
    <reaction evidence="1 12">
        <text>AMP + diphosphate = 5-phospho-alpha-D-ribose 1-diphosphate + adenine</text>
        <dbReference type="Rhea" id="RHEA:16609"/>
        <dbReference type="ChEBI" id="CHEBI:16708"/>
        <dbReference type="ChEBI" id="CHEBI:33019"/>
        <dbReference type="ChEBI" id="CHEBI:58017"/>
        <dbReference type="ChEBI" id="CHEBI:456215"/>
        <dbReference type="EC" id="2.4.2.7"/>
    </reaction>
</comment>
<evidence type="ECO:0000256" key="5">
    <source>
        <dbReference type="ARBA" id="ARBA00008391"/>
    </source>
</evidence>
<comment type="similarity">
    <text evidence="5 12">Belongs to the purine/pyrimidine phosphoribosyltransferase family.</text>
</comment>
<dbReference type="InterPro" id="IPR050054">
    <property type="entry name" value="UPRTase/APRTase"/>
</dbReference>
<keyword evidence="10 12" id="KW-0808">Transferase</keyword>
<dbReference type="UniPathway" id="UPA00588">
    <property type="reaction ID" value="UER00646"/>
</dbReference>
<dbReference type="GO" id="GO:0006166">
    <property type="term" value="P:purine ribonucleoside salvage"/>
    <property type="evidence" value="ECO:0007669"/>
    <property type="project" value="UniProtKB-KW"/>
</dbReference>
<comment type="subcellular location">
    <subcellularLocation>
        <location evidence="3 12">Cytoplasm</location>
    </subcellularLocation>
</comment>
<dbReference type="GO" id="GO:0016208">
    <property type="term" value="F:AMP binding"/>
    <property type="evidence" value="ECO:0007669"/>
    <property type="project" value="TreeGrafter"/>
</dbReference>
<dbReference type="InterPro" id="IPR029057">
    <property type="entry name" value="PRTase-like"/>
</dbReference>
<keyword evidence="15" id="KW-1185">Reference proteome</keyword>
<evidence type="ECO:0000256" key="4">
    <source>
        <dbReference type="ARBA" id="ARBA00004659"/>
    </source>
</evidence>
<evidence type="ECO:0000256" key="9">
    <source>
        <dbReference type="ARBA" id="ARBA00022676"/>
    </source>
</evidence>
<dbReference type="GO" id="GO:0006168">
    <property type="term" value="P:adenine salvage"/>
    <property type="evidence" value="ECO:0007669"/>
    <property type="project" value="InterPro"/>
</dbReference>
<dbReference type="GO" id="GO:0002055">
    <property type="term" value="F:adenine binding"/>
    <property type="evidence" value="ECO:0007669"/>
    <property type="project" value="TreeGrafter"/>
</dbReference>
<dbReference type="InterPro" id="IPR005764">
    <property type="entry name" value="Ade_phspho_trans"/>
</dbReference>
<dbReference type="Proteomes" id="UP000316406">
    <property type="component" value="Unassembled WGS sequence"/>
</dbReference>
<dbReference type="NCBIfam" id="NF002636">
    <property type="entry name" value="PRK02304.1-5"/>
    <property type="match status" value="1"/>
</dbReference>
<dbReference type="PANTHER" id="PTHR32315">
    <property type="entry name" value="ADENINE PHOSPHORIBOSYLTRANSFERASE"/>
    <property type="match status" value="1"/>
</dbReference>
<dbReference type="GO" id="GO:0005737">
    <property type="term" value="C:cytoplasm"/>
    <property type="evidence" value="ECO:0007669"/>
    <property type="project" value="UniProtKB-SubCell"/>
</dbReference>
<evidence type="ECO:0000256" key="3">
    <source>
        <dbReference type="ARBA" id="ARBA00004496"/>
    </source>
</evidence>
<evidence type="ECO:0000256" key="6">
    <source>
        <dbReference type="ARBA" id="ARBA00011738"/>
    </source>
</evidence>
<dbReference type="EC" id="2.4.2.7" evidence="7 12"/>
<dbReference type="GO" id="GO:0003999">
    <property type="term" value="F:adenine phosphoribosyltransferase activity"/>
    <property type="evidence" value="ECO:0007669"/>
    <property type="project" value="UniProtKB-UniRule"/>
</dbReference>
<dbReference type="Gene3D" id="3.40.50.2020">
    <property type="match status" value="1"/>
</dbReference>
<evidence type="ECO:0000256" key="2">
    <source>
        <dbReference type="ARBA" id="ARBA00003968"/>
    </source>
</evidence>
<comment type="pathway">
    <text evidence="4 12">Purine metabolism; AMP biosynthesis via salvage pathway; AMP from adenine: step 1/1.</text>
</comment>
<evidence type="ECO:0000256" key="8">
    <source>
        <dbReference type="ARBA" id="ARBA00022490"/>
    </source>
</evidence>
<evidence type="ECO:0000256" key="7">
    <source>
        <dbReference type="ARBA" id="ARBA00011893"/>
    </source>
</evidence>